<evidence type="ECO:0000256" key="1">
    <source>
        <dbReference type="ARBA" id="ARBA00022723"/>
    </source>
</evidence>
<feature type="domain" description="DnaK suppressor protein-like N-terminal" evidence="7">
    <location>
        <begin position="7"/>
        <end position="71"/>
    </location>
</feature>
<dbReference type="STRING" id="1122213.GCA_000423365_01128"/>
<dbReference type="GO" id="GO:0008270">
    <property type="term" value="F:zinc ion binding"/>
    <property type="evidence" value="ECO:0007669"/>
    <property type="project" value="UniProtKB-KW"/>
</dbReference>
<dbReference type="PANTHER" id="PTHR33823">
    <property type="entry name" value="RNA POLYMERASE-BINDING TRANSCRIPTION FACTOR DKSA-RELATED"/>
    <property type="match status" value="1"/>
</dbReference>
<evidence type="ECO:0000259" key="7">
    <source>
        <dbReference type="Pfam" id="PF21173"/>
    </source>
</evidence>
<accession>A0A2R4ME95</accession>
<proteinExistence type="predicted"/>
<dbReference type="EMBL" id="CP021330">
    <property type="protein sequence ID" value="AVX04265.1"/>
    <property type="molecule type" value="Genomic_DNA"/>
</dbReference>
<protein>
    <submittedName>
        <fullName evidence="8">Uncharacterized protein</fullName>
    </submittedName>
</protein>
<keyword evidence="1" id="KW-0479">Metal-binding</keyword>
<dbReference type="SUPFAM" id="SSF57716">
    <property type="entry name" value="Glucocorticoid receptor-like (DNA-binding domain)"/>
    <property type="match status" value="1"/>
</dbReference>
<dbReference type="PANTHER" id="PTHR33823:SF4">
    <property type="entry name" value="GENERAL STRESS PROTEIN 16O"/>
    <property type="match status" value="1"/>
</dbReference>
<dbReference type="RefSeq" id="WP_117395603.1">
    <property type="nucleotide sequence ID" value="NZ_CP021330.1"/>
</dbReference>
<dbReference type="Pfam" id="PF01258">
    <property type="entry name" value="zf-dskA_traR"/>
    <property type="match status" value="1"/>
</dbReference>
<feature type="domain" description="Zinc finger DksA/TraR C4-type" evidence="6">
    <location>
        <begin position="74"/>
        <end position="103"/>
    </location>
</feature>
<organism evidence="8 9">
    <name type="scientific">Maritalea myrionectae</name>
    <dbReference type="NCBI Taxonomy" id="454601"/>
    <lineage>
        <taxon>Bacteria</taxon>
        <taxon>Pseudomonadati</taxon>
        <taxon>Pseudomonadota</taxon>
        <taxon>Alphaproteobacteria</taxon>
        <taxon>Hyphomicrobiales</taxon>
        <taxon>Devosiaceae</taxon>
        <taxon>Maritalea</taxon>
    </lineage>
</organism>
<evidence type="ECO:0000256" key="2">
    <source>
        <dbReference type="ARBA" id="ARBA00022771"/>
    </source>
</evidence>
<feature type="region of interest" description="Disordered" evidence="5">
    <location>
        <begin position="25"/>
        <end position="46"/>
    </location>
</feature>
<dbReference type="AlphaFoldDB" id="A0A2R4ME95"/>
<evidence type="ECO:0000256" key="4">
    <source>
        <dbReference type="PROSITE-ProRule" id="PRU00510"/>
    </source>
</evidence>
<keyword evidence="3" id="KW-0862">Zinc</keyword>
<evidence type="ECO:0000313" key="8">
    <source>
        <dbReference type="EMBL" id="AVX04265.1"/>
    </source>
</evidence>
<dbReference type="KEGG" id="mmyr:MXMO3_01739"/>
<evidence type="ECO:0000256" key="5">
    <source>
        <dbReference type="SAM" id="MobiDB-lite"/>
    </source>
</evidence>
<reference evidence="8 9" key="1">
    <citation type="submission" date="2017-05" db="EMBL/GenBank/DDBJ databases">
        <title>Genome Analysis of Maritalea myrionectae HL2708#5.</title>
        <authorList>
            <consortium name="Cotde Inc.-PKNU"/>
            <person name="Jang D."/>
            <person name="Oh H.-M."/>
        </authorList>
    </citation>
    <scope>NUCLEOTIDE SEQUENCE [LARGE SCALE GENOMIC DNA]</scope>
    <source>
        <strain evidence="8 9">HL2708#5</strain>
    </source>
</reference>
<dbReference type="Gene3D" id="1.20.120.910">
    <property type="entry name" value="DksA, coiled-coil domain"/>
    <property type="match status" value="1"/>
</dbReference>
<evidence type="ECO:0000259" key="6">
    <source>
        <dbReference type="Pfam" id="PF01258"/>
    </source>
</evidence>
<gene>
    <name evidence="8" type="ORF">MXMO3_01739</name>
</gene>
<dbReference type="Proteomes" id="UP000258927">
    <property type="component" value="Chromosome"/>
</dbReference>
<dbReference type="PROSITE" id="PS51128">
    <property type="entry name" value="ZF_DKSA_2"/>
    <property type="match status" value="1"/>
</dbReference>
<dbReference type="SUPFAM" id="SSF109635">
    <property type="entry name" value="DnaK suppressor protein DksA, alpha-hairpin domain"/>
    <property type="match status" value="1"/>
</dbReference>
<dbReference type="InterPro" id="IPR037187">
    <property type="entry name" value="DnaK_N"/>
</dbReference>
<name>A0A2R4ME95_9HYPH</name>
<evidence type="ECO:0000313" key="9">
    <source>
        <dbReference type="Proteomes" id="UP000258927"/>
    </source>
</evidence>
<dbReference type="InterPro" id="IPR000962">
    <property type="entry name" value="Znf_DskA_TraR"/>
</dbReference>
<feature type="zinc finger region" description="dksA C4-type" evidence="4">
    <location>
        <begin position="79"/>
        <end position="103"/>
    </location>
</feature>
<dbReference type="InterPro" id="IPR048487">
    <property type="entry name" value="DksA-like_N"/>
</dbReference>
<dbReference type="Pfam" id="PF21173">
    <property type="entry name" value="DksA-like_N"/>
    <property type="match status" value="1"/>
</dbReference>
<sequence>MRDIEAYKQKLLARQKELDVRLHNIEDQLDDEPSPDTEERAVEREDDEMLEGLGNAGKEELEHIEHALTRIENGTFGICVECGDEISDERLEVIPYATKCKKCM</sequence>
<feature type="compositionally biased region" description="Acidic residues" evidence="5">
    <location>
        <begin position="27"/>
        <end position="36"/>
    </location>
</feature>
<keyword evidence="9" id="KW-1185">Reference proteome</keyword>
<evidence type="ECO:0000256" key="3">
    <source>
        <dbReference type="ARBA" id="ARBA00022833"/>
    </source>
</evidence>
<keyword evidence="2" id="KW-0863">Zinc-finger</keyword>